<evidence type="ECO:0000313" key="4">
    <source>
        <dbReference type="EMBL" id="PMP72877.1"/>
    </source>
</evidence>
<dbReference type="SMART" id="SM00028">
    <property type="entry name" value="TPR"/>
    <property type="match status" value="5"/>
</dbReference>
<dbReference type="InterPro" id="IPR019734">
    <property type="entry name" value="TPR_rpt"/>
</dbReference>
<keyword evidence="2 3" id="KW-0802">TPR repeat</keyword>
<dbReference type="AlphaFoldDB" id="A0A2J6WR59"/>
<feature type="repeat" description="TPR" evidence="3">
    <location>
        <begin position="138"/>
        <end position="171"/>
    </location>
</feature>
<feature type="repeat" description="TPR" evidence="3">
    <location>
        <begin position="172"/>
        <end position="205"/>
    </location>
</feature>
<organism evidence="4 5">
    <name type="scientific">Thermodesulfovibrio aggregans</name>
    <dbReference type="NCBI Taxonomy" id="86166"/>
    <lineage>
        <taxon>Bacteria</taxon>
        <taxon>Pseudomonadati</taxon>
        <taxon>Nitrospirota</taxon>
        <taxon>Thermodesulfovibrionia</taxon>
        <taxon>Thermodesulfovibrionales</taxon>
        <taxon>Thermodesulfovibrionaceae</taxon>
        <taxon>Thermodesulfovibrio</taxon>
    </lineage>
</organism>
<evidence type="ECO:0000256" key="3">
    <source>
        <dbReference type="PROSITE-ProRule" id="PRU00339"/>
    </source>
</evidence>
<keyword evidence="1" id="KW-0677">Repeat</keyword>
<comment type="caution">
    <text evidence="4">The sequence shown here is derived from an EMBL/GenBank/DDBJ whole genome shotgun (WGS) entry which is preliminary data.</text>
</comment>
<proteinExistence type="predicted"/>
<sequence length="241" mass="28295">MIYYKTMRIILSLLIFLLIIACASEERIRQTNESYFYTAMGYVYYIEKNYQLAFVEFHKALEIDPNNKNALHGLALVHMEFQEYETAKDLFLKILSMAPDYADAWFNFGICYQRLNMHKQAIEAFQKALDNPLFITQDKAFFGQGLSYYRTGQYKKARDAFDKAIKRNFLLIPAHFYMALTYQKLNQYSEAVKTLKNAIRLDSSFKGDVDKFAKTLEEELKTGHSTMSKEDILDLLEILKY</sequence>
<dbReference type="InterPro" id="IPR011990">
    <property type="entry name" value="TPR-like_helical_dom_sf"/>
</dbReference>
<dbReference type="Pfam" id="PF13181">
    <property type="entry name" value="TPR_8"/>
    <property type="match status" value="1"/>
</dbReference>
<reference evidence="4 5" key="1">
    <citation type="submission" date="2018-01" db="EMBL/GenBank/DDBJ databases">
        <title>Metagenomic assembled genomes from two thermal pools in the Uzon Caldera, Kamchatka, Russia.</title>
        <authorList>
            <person name="Wilkins L."/>
            <person name="Ettinger C."/>
        </authorList>
    </citation>
    <scope>NUCLEOTIDE SEQUENCE [LARGE SCALE GENOMIC DNA]</scope>
    <source>
        <strain evidence="4">ZAV-04</strain>
    </source>
</reference>
<dbReference type="InterPro" id="IPR050498">
    <property type="entry name" value="Ycf3"/>
</dbReference>
<dbReference type="Gene3D" id="1.25.40.10">
    <property type="entry name" value="Tetratricopeptide repeat domain"/>
    <property type="match status" value="2"/>
</dbReference>
<protein>
    <submittedName>
        <fullName evidence="4">Uncharacterized protein</fullName>
    </submittedName>
</protein>
<feature type="repeat" description="TPR" evidence="3">
    <location>
        <begin position="68"/>
        <end position="101"/>
    </location>
</feature>
<dbReference type="PROSITE" id="PS50005">
    <property type="entry name" value="TPR"/>
    <property type="match status" value="5"/>
</dbReference>
<dbReference type="GO" id="GO:0009279">
    <property type="term" value="C:cell outer membrane"/>
    <property type="evidence" value="ECO:0007669"/>
    <property type="project" value="TreeGrafter"/>
</dbReference>
<name>A0A2J6WR59_9BACT</name>
<dbReference type="SUPFAM" id="SSF48452">
    <property type="entry name" value="TPR-like"/>
    <property type="match status" value="1"/>
</dbReference>
<evidence type="ECO:0000256" key="2">
    <source>
        <dbReference type="ARBA" id="ARBA00022803"/>
    </source>
</evidence>
<dbReference type="PROSITE" id="PS50293">
    <property type="entry name" value="TPR_REGION"/>
    <property type="match status" value="1"/>
</dbReference>
<dbReference type="PANTHER" id="PTHR44858:SF1">
    <property type="entry name" value="UDP-N-ACETYLGLUCOSAMINE--PEPTIDE N-ACETYLGLUCOSAMINYLTRANSFERASE SPINDLY-RELATED"/>
    <property type="match status" value="1"/>
</dbReference>
<dbReference type="Pfam" id="PF13424">
    <property type="entry name" value="TPR_12"/>
    <property type="match status" value="1"/>
</dbReference>
<feature type="repeat" description="TPR" evidence="3">
    <location>
        <begin position="102"/>
        <end position="134"/>
    </location>
</feature>
<gene>
    <name evidence="4" type="ORF">C0186_00060</name>
</gene>
<dbReference type="Pfam" id="PF12895">
    <property type="entry name" value="ANAPC3"/>
    <property type="match status" value="1"/>
</dbReference>
<accession>A0A2J6WR59</accession>
<feature type="repeat" description="TPR" evidence="3">
    <location>
        <begin position="34"/>
        <end position="67"/>
    </location>
</feature>
<dbReference type="EMBL" id="PNIO01000001">
    <property type="protein sequence ID" value="PMP72877.1"/>
    <property type="molecule type" value="Genomic_DNA"/>
</dbReference>
<dbReference type="Proteomes" id="UP000242288">
    <property type="component" value="Unassembled WGS sequence"/>
</dbReference>
<evidence type="ECO:0000256" key="1">
    <source>
        <dbReference type="ARBA" id="ARBA00022737"/>
    </source>
</evidence>
<dbReference type="GO" id="GO:0046813">
    <property type="term" value="P:receptor-mediated virion attachment to host cell"/>
    <property type="evidence" value="ECO:0007669"/>
    <property type="project" value="TreeGrafter"/>
</dbReference>
<dbReference type="PANTHER" id="PTHR44858">
    <property type="entry name" value="TETRATRICOPEPTIDE REPEAT PROTEIN 6"/>
    <property type="match status" value="1"/>
</dbReference>
<evidence type="ECO:0000313" key="5">
    <source>
        <dbReference type="Proteomes" id="UP000242288"/>
    </source>
</evidence>
<dbReference type="PROSITE" id="PS51257">
    <property type="entry name" value="PROKAR_LIPOPROTEIN"/>
    <property type="match status" value="1"/>
</dbReference>